<comment type="catalytic activity">
    <reaction evidence="1 6">
        <text>[protein]-peptidylproline (omega=180) = [protein]-peptidylproline (omega=0)</text>
        <dbReference type="Rhea" id="RHEA:16237"/>
        <dbReference type="Rhea" id="RHEA-COMP:10747"/>
        <dbReference type="Rhea" id="RHEA-COMP:10748"/>
        <dbReference type="ChEBI" id="CHEBI:83833"/>
        <dbReference type="ChEBI" id="CHEBI:83834"/>
        <dbReference type="EC" id="5.2.1.8"/>
    </reaction>
</comment>
<name>A0ABP9BUC5_9GAMM</name>
<protein>
    <recommendedName>
        <fullName evidence="3 6">peptidylprolyl isomerase</fullName>
        <ecNumber evidence="3 6">5.2.1.8</ecNumber>
    </recommendedName>
</protein>
<dbReference type="Pfam" id="PF00254">
    <property type="entry name" value="FKBP_C"/>
    <property type="match status" value="1"/>
</dbReference>
<keyword evidence="9" id="KW-1185">Reference proteome</keyword>
<evidence type="ECO:0000256" key="4">
    <source>
        <dbReference type="ARBA" id="ARBA00023110"/>
    </source>
</evidence>
<sequence>MRTGLEARDGETRFLESSMSVRVRGLAAWMAVAALSWSMWAQAEDKTALTTDRDKVSYMIGADVGRSVASAGPDLDMAAFERAIRNAFAGGEPLLSDEESKAVGTALMQRVAERGGRPVPGLPPGMQPPAVAKDKVGFMIGADVGRSLASIQDEIDMPVFLQAVRTMMSSSKPLLTDAELGQIRDAFAKTRASQEARRNAQAGAAFLAKNRTEPGVITTSSGLQYRVLRQGNGRRPRISERVRVNYEGALLSGKVFDSSYQRGQPAVFALNELIAGWTEGLMLMPVGAKYRLWIPGPIAYGERGSPPQIGPNETLVFDVELLGMP</sequence>
<comment type="similarity">
    <text evidence="2">Belongs to the FKBP-type PPIase family.</text>
</comment>
<gene>
    <name evidence="8" type="ORF">GCM10023307_26640</name>
</gene>
<evidence type="ECO:0000256" key="5">
    <source>
        <dbReference type="ARBA" id="ARBA00023235"/>
    </source>
</evidence>
<dbReference type="PANTHER" id="PTHR43811:SF57">
    <property type="entry name" value="FKBP-TYPE PEPTIDYL-PROLYL CIS-TRANS ISOMERASE FKPA-RELATED"/>
    <property type="match status" value="1"/>
</dbReference>
<dbReference type="PROSITE" id="PS50059">
    <property type="entry name" value="FKBP_PPIASE"/>
    <property type="match status" value="1"/>
</dbReference>
<proteinExistence type="inferred from homology"/>
<dbReference type="Proteomes" id="UP001499959">
    <property type="component" value="Unassembled WGS sequence"/>
</dbReference>
<keyword evidence="5 6" id="KW-0413">Isomerase</keyword>
<organism evidence="8 9">
    <name type="scientific">Lysobacter hankyongensis</name>
    <dbReference type="NCBI Taxonomy" id="1176535"/>
    <lineage>
        <taxon>Bacteria</taxon>
        <taxon>Pseudomonadati</taxon>
        <taxon>Pseudomonadota</taxon>
        <taxon>Gammaproteobacteria</taxon>
        <taxon>Lysobacterales</taxon>
        <taxon>Lysobacteraceae</taxon>
        <taxon>Lysobacter</taxon>
    </lineage>
</organism>
<dbReference type="EMBL" id="BAABJE010000014">
    <property type="protein sequence ID" value="GAA4799068.1"/>
    <property type="molecule type" value="Genomic_DNA"/>
</dbReference>
<dbReference type="InterPro" id="IPR001179">
    <property type="entry name" value="PPIase_FKBP_dom"/>
</dbReference>
<evidence type="ECO:0000256" key="6">
    <source>
        <dbReference type="PROSITE-ProRule" id="PRU00277"/>
    </source>
</evidence>
<evidence type="ECO:0000313" key="8">
    <source>
        <dbReference type="EMBL" id="GAA4799068.1"/>
    </source>
</evidence>
<dbReference type="Gene3D" id="1.10.287.460">
    <property type="entry name" value="Peptidyl-prolyl cis-trans isomerase, FKBP-type, N-terminal domain"/>
    <property type="match status" value="2"/>
</dbReference>
<evidence type="ECO:0000313" key="9">
    <source>
        <dbReference type="Proteomes" id="UP001499959"/>
    </source>
</evidence>
<evidence type="ECO:0000256" key="2">
    <source>
        <dbReference type="ARBA" id="ARBA00006577"/>
    </source>
</evidence>
<dbReference type="InterPro" id="IPR046357">
    <property type="entry name" value="PPIase_dom_sf"/>
</dbReference>
<accession>A0ABP9BUC5</accession>
<dbReference type="Pfam" id="PF01346">
    <property type="entry name" value="FKBP_N"/>
    <property type="match status" value="2"/>
</dbReference>
<reference evidence="9" key="1">
    <citation type="journal article" date="2019" name="Int. J. Syst. Evol. Microbiol.">
        <title>The Global Catalogue of Microorganisms (GCM) 10K type strain sequencing project: providing services to taxonomists for standard genome sequencing and annotation.</title>
        <authorList>
            <consortium name="The Broad Institute Genomics Platform"/>
            <consortium name="The Broad Institute Genome Sequencing Center for Infectious Disease"/>
            <person name="Wu L."/>
            <person name="Ma J."/>
        </authorList>
    </citation>
    <scope>NUCLEOTIDE SEQUENCE [LARGE SCALE GENOMIC DNA]</scope>
    <source>
        <strain evidence="9">JCM 18204</strain>
    </source>
</reference>
<evidence type="ECO:0000256" key="3">
    <source>
        <dbReference type="ARBA" id="ARBA00013194"/>
    </source>
</evidence>
<dbReference type="EC" id="5.2.1.8" evidence="3 6"/>
<dbReference type="SUPFAM" id="SSF54534">
    <property type="entry name" value="FKBP-like"/>
    <property type="match status" value="1"/>
</dbReference>
<dbReference type="InterPro" id="IPR000774">
    <property type="entry name" value="PPIase_FKBP_N"/>
</dbReference>
<dbReference type="PANTHER" id="PTHR43811">
    <property type="entry name" value="FKBP-TYPE PEPTIDYL-PROLYL CIS-TRANS ISOMERASE FKPA"/>
    <property type="match status" value="1"/>
</dbReference>
<keyword evidence="4 6" id="KW-0697">Rotamase</keyword>
<evidence type="ECO:0000256" key="1">
    <source>
        <dbReference type="ARBA" id="ARBA00000971"/>
    </source>
</evidence>
<evidence type="ECO:0000259" key="7">
    <source>
        <dbReference type="PROSITE" id="PS50059"/>
    </source>
</evidence>
<feature type="domain" description="PPIase FKBP-type" evidence="7">
    <location>
        <begin position="239"/>
        <end position="325"/>
    </location>
</feature>
<comment type="caution">
    <text evidence="8">The sequence shown here is derived from an EMBL/GenBank/DDBJ whole genome shotgun (WGS) entry which is preliminary data.</text>
</comment>
<dbReference type="Gene3D" id="3.10.50.40">
    <property type="match status" value="1"/>
</dbReference>
<dbReference type="InterPro" id="IPR036944">
    <property type="entry name" value="PPIase_FKBP_N_sf"/>
</dbReference>
<dbReference type="GO" id="GO:0016853">
    <property type="term" value="F:isomerase activity"/>
    <property type="evidence" value="ECO:0007669"/>
    <property type="project" value="UniProtKB-KW"/>
</dbReference>